<evidence type="ECO:0000313" key="6">
    <source>
        <dbReference type="Proteomes" id="UP000054166"/>
    </source>
</evidence>
<feature type="repeat" description="WD" evidence="3">
    <location>
        <begin position="809"/>
        <end position="850"/>
    </location>
</feature>
<feature type="domain" description="Nephrocystin 3-like N-terminal" evidence="4">
    <location>
        <begin position="193"/>
        <end position="310"/>
    </location>
</feature>
<dbReference type="AlphaFoldDB" id="A0A0C3AMV1"/>
<gene>
    <name evidence="5" type="ORF">PILCRDRAFT_13773</name>
</gene>
<sequence>MALNLDYKNTWHGVEQLLKRVEGCLGGTPFKVPVSVLNTVIGIGKVVVDNKSAIEECVVQTLDRLNIVNDALLKAESDGAGVIMLTFAKKLAQEAVMLKQMSSSNIWEKILENEEDANKIEESFKCMDEHTKNFQLHILLRIERNMSGLFDVINRLQLDSWPRARSVLYNADLGTLTRQQCTPGTRVAILERIYQWAQDSSPTSPQIFWLTGDAGSGKSTIACTVAGHFNDKTKSEKYIIATIVYQLACQSRSYAHALLEANTFDSVDALSEQMNDLLVGPWQQSATNRPPELSPYLVVVDALDDIEGLKFLITSRPHPELASLCKTFSSDAVCRLYNMPKDTVGADIVAYLKDKLPKLRDEPQLTCLAQKADGLFIYAATVVRYITLRPRMAKVEQLDLMCVLLDHTWPVSSGAHMVVSLVDELYRQILWEAFFNLEDKLFHARLSILHTFLCTEECVSPSIVATLLSDTDMEEKACLIVSDLHVVLYVKDGRVFWYHASFPDFIFTQTRSMFTVSSHVVDMSCDMAAHNSVLACCCFRIMMLDLRFNICNLPSSFLLDSEHLAQATVNDRDDLCTCIQDFLAIHILFWIKAMNLLGLGPKCSSVLQQAREWVLKVDGCSLDLTQDITEAANFATYFTASPAALSGTTSVAFSRDGTHIISGSSDNSVRVWDALTGAELKILNGHTGTVWSVAFSSDSTHIVFGSEDNSVQVWDALMGTELKMLNGHTGTVRSVAFSRDGTRIVSGSSDNSVRVWDASTGAELKMLNGHTGTVWSVAFSSDGTHIVSGSEDNSVRVWDASTGMELKMLNGHTGTVWSVAFSRDGTCIVSGSSDNSVQVWDALMGTELKTLNGHTGYVWSVAFSSDGTHIVSGSSDNSVRVWDASTGAELKMLNGHTGTVQFVAFSSDGTRIASGSSDNSVRVWDASMGTELKMLNGHTGNVWSVAFSSDSTCIVSCSSDNSVRVWDASMGMELKMLNGHTGYVWSVTFSSDGTHIVSCSFDNSVRVWDALMGTELKTLNGHTANVWSVTFSSDGTHIVSGSEDNSVQVWDALTGAELKTLNGHTSTVWSVAFSSDGTRCQQLAVAWRKGDLQVVTCMLIGEREGKT</sequence>
<feature type="repeat" description="WD" evidence="3">
    <location>
        <begin position="767"/>
        <end position="808"/>
    </location>
</feature>
<name>A0A0C3AMV1_PILCF</name>
<dbReference type="EMBL" id="KN833049">
    <property type="protein sequence ID" value="KIM75213.1"/>
    <property type="molecule type" value="Genomic_DNA"/>
</dbReference>
<dbReference type="SMART" id="SM00320">
    <property type="entry name" value="WD40"/>
    <property type="match status" value="11"/>
</dbReference>
<dbReference type="Gene3D" id="3.40.50.300">
    <property type="entry name" value="P-loop containing nucleotide triphosphate hydrolases"/>
    <property type="match status" value="1"/>
</dbReference>
<dbReference type="InParanoid" id="A0A0C3AMV1"/>
<organism evidence="5 6">
    <name type="scientific">Piloderma croceum (strain F 1598)</name>
    <dbReference type="NCBI Taxonomy" id="765440"/>
    <lineage>
        <taxon>Eukaryota</taxon>
        <taxon>Fungi</taxon>
        <taxon>Dikarya</taxon>
        <taxon>Basidiomycota</taxon>
        <taxon>Agaricomycotina</taxon>
        <taxon>Agaricomycetes</taxon>
        <taxon>Agaricomycetidae</taxon>
        <taxon>Atheliales</taxon>
        <taxon>Atheliaceae</taxon>
        <taxon>Piloderma</taxon>
    </lineage>
</organism>
<dbReference type="PANTHER" id="PTHR22847:SF637">
    <property type="entry name" value="WD REPEAT DOMAIN 5B"/>
    <property type="match status" value="1"/>
</dbReference>
<evidence type="ECO:0000256" key="2">
    <source>
        <dbReference type="ARBA" id="ARBA00022737"/>
    </source>
</evidence>
<dbReference type="InterPro" id="IPR020472">
    <property type="entry name" value="WD40_PAC1"/>
</dbReference>
<dbReference type="PANTHER" id="PTHR22847">
    <property type="entry name" value="WD40 REPEAT PROTEIN"/>
    <property type="match status" value="1"/>
</dbReference>
<feature type="repeat" description="WD" evidence="3">
    <location>
        <begin position="935"/>
        <end position="976"/>
    </location>
</feature>
<protein>
    <recommendedName>
        <fullName evidence="4">Nephrocystin 3-like N-terminal domain-containing protein</fullName>
    </recommendedName>
</protein>
<dbReference type="Pfam" id="PF00400">
    <property type="entry name" value="WD40"/>
    <property type="match status" value="11"/>
</dbReference>
<feature type="repeat" description="WD" evidence="3">
    <location>
        <begin position="725"/>
        <end position="766"/>
    </location>
</feature>
<dbReference type="SUPFAM" id="SSF50998">
    <property type="entry name" value="Quinoprotein alcohol dehydrogenase-like"/>
    <property type="match status" value="1"/>
</dbReference>
<reference evidence="6" key="2">
    <citation type="submission" date="2015-01" db="EMBL/GenBank/DDBJ databases">
        <title>Evolutionary Origins and Diversification of the Mycorrhizal Mutualists.</title>
        <authorList>
            <consortium name="DOE Joint Genome Institute"/>
            <consortium name="Mycorrhizal Genomics Consortium"/>
            <person name="Kohler A."/>
            <person name="Kuo A."/>
            <person name="Nagy L.G."/>
            <person name="Floudas D."/>
            <person name="Copeland A."/>
            <person name="Barry K.W."/>
            <person name="Cichocki N."/>
            <person name="Veneault-Fourrey C."/>
            <person name="LaButti K."/>
            <person name="Lindquist E.A."/>
            <person name="Lipzen A."/>
            <person name="Lundell T."/>
            <person name="Morin E."/>
            <person name="Murat C."/>
            <person name="Riley R."/>
            <person name="Ohm R."/>
            <person name="Sun H."/>
            <person name="Tunlid A."/>
            <person name="Henrissat B."/>
            <person name="Grigoriev I.V."/>
            <person name="Hibbett D.S."/>
            <person name="Martin F."/>
        </authorList>
    </citation>
    <scope>NUCLEOTIDE SEQUENCE [LARGE SCALE GENOMIC DNA]</scope>
    <source>
        <strain evidence="6">F 1598</strain>
    </source>
</reference>
<dbReference type="HOGENOM" id="CLU_000288_6_3_1"/>
<evidence type="ECO:0000256" key="1">
    <source>
        <dbReference type="ARBA" id="ARBA00022574"/>
    </source>
</evidence>
<dbReference type="CDD" id="cd00200">
    <property type="entry name" value="WD40"/>
    <property type="match status" value="1"/>
</dbReference>
<keyword evidence="6" id="KW-1185">Reference proteome</keyword>
<dbReference type="InterPro" id="IPR027417">
    <property type="entry name" value="P-loop_NTPase"/>
</dbReference>
<feature type="repeat" description="WD" evidence="3">
    <location>
        <begin position="683"/>
        <end position="724"/>
    </location>
</feature>
<feature type="repeat" description="WD" evidence="3">
    <location>
        <begin position="649"/>
        <end position="682"/>
    </location>
</feature>
<dbReference type="InterPro" id="IPR056884">
    <property type="entry name" value="NPHP3-like_N"/>
</dbReference>
<dbReference type="Pfam" id="PF24883">
    <property type="entry name" value="NPHP3_N"/>
    <property type="match status" value="1"/>
</dbReference>
<evidence type="ECO:0000259" key="4">
    <source>
        <dbReference type="Pfam" id="PF24883"/>
    </source>
</evidence>
<dbReference type="InterPro" id="IPR001680">
    <property type="entry name" value="WD40_rpt"/>
</dbReference>
<dbReference type="Gene3D" id="2.130.10.10">
    <property type="entry name" value="YVTN repeat-like/Quinoprotein amine dehydrogenase"/>
    <property type="match status" value="5"/>
</dbReference>
<feature type="repeat" description="WD" evidence="3">
    <location>
        <begin position="1019"/>
        <end position="1060"/>
    </location>
</feature>
<dbReference type="Proteomes" id="UP000054166">
    <property type="component" value="Unassembled WGS sequence"/>
</dbReference>
<reference evidence="5 6" key="1">
    <citation type="submission" date="2014-04" db="EMBL/GenBank/DDBJ databases">
        <authorList>
            <consortium name="DOE Joint Genome Institute"/>
            <person name="Kuo A."/>
            <person name="Tarkka M."/>
            <person name="Buscot F."/>
            <person name="Kohler A."/>
            <person name="Nagy L.G."/>
            <person name="Floudas D."/>
            <person name="Copeland A."/>
            <person name="Barry K.W."/>
            <person name="Cichocki N."/>
            <person name="Veneault-Fourrey C."/>
            <person name="LaButti K."/>
            <person name="Lindquist E.A."/>
            <person name="Lipzen A."/>
            <person name="Lundell T."/>
            <person name="Morin E."/>
            <person name="Murat C."/>
            <person name="Sun H."/>
            <person name="Tunlid A."/>
            <person name="Henrissat B."/>
            <person name="Grigoriev I.V."/>
            <person name="Hibbett D.S."/>
            <person name="Martin F."/>
            <person name="Nordberg H.P."/>
            <person name="Cantor M.N."/>
            <person name="Hua S.X."/>
        </authorList>
    </citation>
    <scope>NUCLEOTIDE SEQUENCE [LARGE SCALE GENOMIC DNA]</scope>
    <source>
        <strain evidence="5 6">F 1598</strain>
    </source>
</reference>
<dbReference type="GO" id="GO:1990234">
    <property type="term" value="C:transferase complex"/>
    <property type="evidence" value="ECO:0007669"/>
    <property type="project" value="UniProtKB-ARBA"/>
</dbReference>
<proteinExistence type="predicted"/>
<dbReference type="PROSITE" id="PS50082">
    <property type="entry name" value="WD_REPEATS_2"/>
    <property type="match status" value="10"/>
</dbReference>
<dbReference type="PROSITE" id="PS50294">
    <property type="entry name" value="WD_REPEATS_REGION"/>
    <property type="match status" value="10"/>
</dbReference>
<feature type="repeat" description="WD" evidence="3">
    <location>
        <begin position="977"/>
        <end position="1018"/>
    </location>
</feature>
<accession>A0A0C3AMV1</accession>
<dbReference type="InterPro" id="IPR015943">
    <property type="entry name" value="WD40/YVTN_repeat-like_dom_sf"/>
</dbReference>
<dbReference type="PROSITE" id="PS00678">
    <property type="entry name" value="WD_REPEATS_1"/>
    <property type="match status" value="3"/>
</dbReference>
<dbReference type="OrthoDB" id="3266532at2759"/>
<evidence type="ECO:0000313" key="5">
    <source>
        <dbReference type="EMBL" id="KIM75213.1"/>
    </source>
</evidence>
<dbReference type="SUPFAM" id="SSF52540">
    <property type="entry name" value="P-loop containing nucleoside triphosphate hydrolases"/>
    <property type="match status" value="1"/>
</dbReference>
<feature type="repeat" description="WD" evidence="3">
    <location>
        <begin position="851"/>
        <end position="892"/>
    </location>
</feature>
<keyword evidence="1 3" id="KW-0853">WD repeat</keyword>
<feature type="repeat" description="WD" evidence="3">
    <location>
        <begin position="893"/>
        <end position="934"/>
    </location>
</feature>
<dbReference type="PRINTS" id="PR00320">
    <property type="entry name" value="GPROTEINBRPT"/>
</dbReference>
<evidence type="ECO:0000256" key="3">
    <source>
        <dbReference type="PROSITE-ProRule" id="PRU00221"/>
    </source>
</evidence>
<dbReference type="STRING" id="765440.A0A0C3AMV1"/>
<dbReference type="InterPro" id="IPR011047">
    <property type="entry name" value="Quinoprotein_ADH-like_sf"/>
</dbReference>
<keyword evidence="2" id="KW-0677">Repeat</keyword>
<dbReference type="InterPro" id="IPR019775">
    <property type="entry name" value="WD40_repeat_CS"/>
</dbReference>